<feature type="non-terminal residue" evidence="1">
    <location>
        <position position="96"/>
    </location>
</feature>
<organism evidence="1">
    <name type="scientific">marine sediment metagenome</name>
    <dbReference type="NCBI Taxonomy" id="412755"/>
    <lineage>
        <taxon>unclassified sequences</taxon>
        <taxon>metagenomes</taxon>
        <taxon>ecological metagenomes</taxon>
    </lineage>
</organism>
<dbReference type="EMBL" id="LAZR01022692">
    <property type="protein sequence ID" value="KKL80998.1"/>
    <property type="molecule type" value="Genomic_DNA"/>
</dbReference>
<comment type="caution">
    <text evidence="1">The sequence shown here is derived from an EMBL/GenBank/DDBJ whole genome shotgun (WGS) entry which is preliminary data.</text>
</comment>
<accession>A0A0F9F3Z1</accession>
<gene>
    <name evidence="1" type="ORF">LCGC14_1999200</name>
</gene>
<name>A0A0F9F3Z1_9ZZZZ</name>
<protein>
    <submittedName>
        <fullName evidence="1">Uncharacterized protein</fullName>
    </submittedName>
</protein>
<proteinExistence type="predicted"/>
<evidence type="ECO:0000313" key="1">
    <source>
        <dbReference type="EMBL" id="KKL80998.1"/>
    </source>
</evidence>
<sequence length="96" mass="10401">MTQMHFHVDLHDIGYQPDPDAVSTHLTIDGALDDATTRAEEIIDALSELDPKEAIRGQALVITADVVTNEAEIEAIDGQVKAILEAIATDEDYNAD</sequence>
<dbReference type="AlphaFoldDB" id="A0A0F9F3Z1"/>
<reference evidence="1" key="1">
    <citation type="journal article" date="2015" name="Nature">
        <title>Complex archaea that bridge the gap between prokaryotes and eukaryotes.</title>
        <authorList>
            <person name="Spang A."/>
            <person name="Saw J.H."/>
            <person name="Jorgensen S.L."/>
            <person name="Zaremba-Niedzwiedzka K."/>
            <person name="Martijn J."/>
            <person name="Lind A.E."/>
            <person name="van Eijk R."/>
            <person name="Schleper C."/>
            <person name="Guy L."/>
            <person name="Ettema T.J."/>
        </authorList>
    </citation>
    <scope>NUCLEOTIDE SEQUENCE</scope>
</reference>